<accession>A0A5S5CMP3</accession>
<dbReference type="Pfam" id="PF11553">
    <property type="entry name" value="DUF3231"/>
    <property type="match status" value="1"/>
</dbReference>
<dbReference type="Proteomes" id="UP000323257">
    <property type="component" value="Unassembled WGS sequence"/>
</dbReference>
<name>A0A5S5CMP3_9BACL</name>
<dbReference type="OrthoDB" id="1934429at2"/>
<organism evidence="1 2">
    <name type="scientific">Paenibacillus methanolicus</name>
    <dbReference type="NCBI Taxonomy" id="582686"/>
    <lineage>
        <taxon>Bacteria</taxon>
        <taxon>Bacillati</taxon>
        <taxon>Bacillota</taxon>
        <taxon>Bacilli</taxon>
        <taxon>Bacillales</taxon>
        <taxon>Paenibacillaceae</taxon>
        <taxon>Paenibacillus</taxon>
    </lineage>
</organism>
<dbReference type="EMBL" id="VNHS01000001">
    <property type="protein sequence ID" value="TYP79761.1"/>
    <property type="molecule type" value="Genomic_DNA"/>
</dbReference>
<evidence type="ECO:0000313" key="1">
    <source>
        <dbReference type="EMBL" id="TYP79761.1"/>
    </source>
</evidence>
<protein>
    <submittedName>
        <fullName evidence="1">Uncharacterized protein DUF3231</fullName>
    </submittedName>
</protein>
<dbReference type="InterPro" id="IPR012347">
    <property type="entry name" value="Ferritin-like"/>
</dbReference>
<evidence type="ECO:0000313" key="2">
    <source>
        <dbReference type="Proteomes" id="UP000323257"/>
    </source>
</evidence>
<dbReference type="RefSeq" id="WP_148927784.1">
    <property type="nucleotide sequence ID" value="NZ_VNHS01000001.1"/>
</dbReference>
<reference evidence="1 2" key="1">
    <citation type="submission" date="2019-07" db="EMBL/GenBank/DDBJ databases">
        <title>Genomic Encyclopedia of Type Strains, Phase III (KMG-III): the genomes of soil and plant-associated and newly described type strains.</title>
        <authorList>
            <person name="Whitman W."/>
        </authorList>
    </citation>
    <scope>NUCLEOTIDE SEQUENCE [LARGE SCALE GENOMIC DNA]</scope>
    <source>
        <strain evidence="1 2">BL24</strain>
    </source>
</reference>
<dbReference type="Gene3D" id="1.20.1260.10">
    <property type="match status" value="1"/>
</dbReference>
<comment type="caution">
    <text evidence="1">The sequence shown here is derived from an EMBL/GenBank/DDBJ whole genome shotgun (WGS) entry which is preliminary data.</text>
</comment>
<sequence>MGILKGNPKDQPLHYGEIFNLWTYSARKKTAISTYQLYLSHAGDDDLKHLVGNLVKQAQQSAAECDEMLVHNGHLPPPTLPERPPVKLEDIPAGARLTDPEIAFAVGEDIAMGLVACSQVIASAIRIDVGVLFTKYHTLHLASAAAALELSKEKGWLILPPLQIHRPEH</sequence>
<keyword evidence="2" id="KW-1185">Reference proteome</keyword>
<proteinExistence type="predicted"/>
<dbReference type="AlphaFoldDB" id="A0A5S5CMP3"/>
<dbReference type="InterPro" id="IPR021617">
    <property type="entry name" value="DUF3231"/>
</dbReference>
<gene>
    <name evidence="1" type="ORF">BCM02_101882</name>
</gene>